<dbReference type="PANTHER" id="PTHR46532">
    <property type="entry name" value="MALE FERTILITY FACTOR KL5"/>
    <property type="match status" value="1"/>
</dbReference>
<feature type="domain" description="Dynein heavy chain hydrolytic ATP-binding dynein motor region" evidence="1">
    <location>
        <begin position="1"/>
        <end position="46"/>
    </location>
</feature>
<protein>
    <submittedName>
        <fullName evidence="2">Cytoplasmic dynein 1 heavy chain 1</fullName>
    </submittedName>
</protein>
<dbReference type="Pfam" id="PF12774">
    <property type="entry name" value="AAA_6"/>
    <property type="match status" value="2"/>
</dbReference>
<proteinExistence type="predicted"/>
<reference evidence="2" key="1">
    <citation type="submission" date="2018-05" db="EMBL/GenBank/DDBJ databases">
        <authorList>
            <person name="Pedro S.L.S."/>
            <person name="Freitas R.C."/>
            <person name="Barreto A.S."/>
            <person name="Lima A.O.S."/>
        </authorList>
    </citation>
    <scope>NUCLEOTIDE SEQUENCE</scope>
    <source>
        <strain evidence="2">BP203</strain>
        <tissue evidence="2">Muscle</tissue>
    </source>
</reference>
<dbReference type="InterPro" id="IPR026983">
    <property type="entry name" value="DHC"/>
</dbReference>
<comment type="caution">
    <text evidence="2">The sequence shown here is derived from an EMBL/GenBank/DDBJ whole genome shotgun (WGS) entry which is preliminary data.</text>
</comment>
<organism evidence="2 3">
    <name type="scientific">Pontoporia blainvillei</name>
    <name type="common">Franciscana</name>
    <name type="synonym">Delphinus blainvillei</name>
    <dbReference type="NCBI Taxonomy" id="48723"/>
    <lineage>
        <taxon>Eukaryota</taxon>
        <taxon>Metazoa</taxon>
        <taxon>Chordata</taxon>
        <taxon>Craniata</taxon>
        <taxon>Vertebrata</taxon>
        <taxon>Euteleostomi</taxon>
        <taxon>Mammalia</taxon>
        <taxon>Eutheria</taxon>
        <taxon>Laurasiatheria</taxon>
        <taxon>Artiodactyla</taxon>
        <taxon>Whippomorpha</taxon>
        <taxon>Cetacea</taxon>
        <taxon>Odontoceti</taxon>
        <taxon>Pontoporiidae</taxon>
        <taxon>Pontoporia</taxon>
    </lineage>
</organism>
<evidence type="ECO:0000259" key="1">
    <source>
        <dbReference type="Pfam" id="PF12774"/>
    </source>
</evidence>
<evidence type="ECO:0000313" key="3">
    <source>
        <dbReference type="Proteomes" id="UP001165941"/>
    </source>
</evidence>
<name>A0ABX0S3I6_PONBL</name>
<dbReference type="EMBL" id="PGGH01118594">
    <property type="protein sequence ID" value="NIG59623.1"/>
    <property type="molecule type" value="Genomic_DNA"/>
</dbReference>
<dbReference type="InterPro" id="IPR043157">
    <property type="entry name" value="Dynein_AAA1S"/>
</dbReference>
<sequence length="480" mass="53702">MGRIFVGLCQVGAWGCFDEFNRLEERMLSAVSQQVQCIQEALREHSSPSYDKREGHSRGLSRSVLSQHGLVFISATVVGPCFCSRIDLVTLSNAQIVGFLSLGLDPLHIRTAFVWVKWVKMGLPGLVGVVSASAPITCELLNKQVKVSPDMAIFITMNPGYAGRSNLPDNLKKLFRSLAMTKPDRQLIAQVMLYSQGFRTAEVLANKIVPFFKLCDEQLSSQSHYDFGLRALKSVLVSAGNVKRERIQKIKREKAERGEAVDEGEIAENLPEQEILIQSVCETMVPKLVAEDIPLLFSLLSDVFPGVQYHRGEMTALREELKKVCQEMYLTYGDGEEVGGMWVEKVLQLYQITQINHGLMMVGPSGSGKSMAWRVLLKALERLEGVEGVAHIIDPKAISKDHLYGTLDPNTREWTDGLFTHVLRKIIDNVRGELQKRQWIVFDGDVDPEWVENLNSVLDDNKLLTLPNGERLSLPPNVRG</sequence>
<dbReference type="PANTHER" id="PTHR46532:SF13">
    <property type="entry name" value="CYTOPLASMIC DYNEIN 1 HEAVY CHAIN 1"/>
    <property type="match status" value="1"/>
</dbReference>
<evidence type="ECO:0000313" key="2">
    <source>
        <dbReference type="EMBL" id="NIG59623.1"/>
    </source>
</evidence>
<dbReference type="InterPro" id="IPR027417">
    <property type="entry name" value="P-loop_NTPase"/>
</dbReference>
<feature type="domain" description="Dynein heavy chain hydrolytic ATP-binding dynein motor region" evidence="1">
    <location>
        <begin position="138"/>
        <end position="370"/>
    </location>
</feature>
<dbReference type="Gene3D" id="1.10.8.710">
    <property type="match status" value="1"/>
</dbReference>
<dbReference type="SUPFAM" id="SSF52540">
    <property type="entry name" value="P-loop containing nucleoside triphosphate hydrolases"/>
    <property type="match status" value="2"/>
</dbReference>
<dbReference type="Gene3D" id="3.40.50.300">
    <property type="entry name" value="P-loop containing nucleotide triphosphate hydrolases"/>
    <property type="match status" value="2"/>
</dbReference>
<dbReference type="Proteomes" id="UP001165941">
    <property type="component" value="Unassembled WGS sequence"/>
</dbReference>
<dbReference type="InterPro" id="IPR035699">
    <property type="entry name" value="AAA_6"/>
</dbReference>
<gene>
    <name evidence="2" type="ORF">BU61_6989</name>
</gene>
<keyword evidence="3" id="KW-1185">Reference proteome</keyword>
<accession>A0ABX0S3I6</accession>